<accession>A0A0N8PQ29</accession>
<keyword evidence="5" id="KW-0665">Pyrimidine biosynthesis</keyword>
<keyword evidence="6" id="KW-0560">Oxidoreductase</keyword>
<evidence type="ECO:0000313" key="8">
    <source>
        <dbReference type="EMBL" id="KPV45973.1"/>
    </source>
</evidence>
<comment type="pathway">
    <text evidence="2">Pyrimidine metabolism; UMP biosynthesis via de novo pathway.</text>
</comment>
<keyword evidence="9" id="KW-1185">Reference proteome</keyword>
<keyword evidence="4" id="KW-0288">FMN</keyword>
<sequence>MAGAGGAPVSGWLAGPAIRPLVLAGIAELAATVGVPVVACGGVASAEDARQMLAAGAVAVQVGSALLAAPELLGQIAAALAGEE</sequence>
<gene>
    <name evidence="8" type="ORF">SE17_43805</name>
</gene>
<comment type="cofactor">
    <cofactor evidence="1">
        <name>FMN</name>
        <dbReference type="ChEBI" id="CHEBI:58210"/>
    </cofactor>
</comment>
<evidence type="ECO:0000259" key="7">
    <source>
        <dbReference type="Pfam" id="PF01180"/>
    </source>
</evidence>
<evidence type="ECO:0000256" key="5">
    <source>
        <dbReference type="ARBA" id="ARBA00022975"/>
    </source>
</evidence>
<evidence type="ECO:0000256" key="6">
    <source>
        <dbReference type="ARBA" id="ARBA00023002"/>
    </source>
</evidence>
<evidence type="ECO:0000313" key="9">
    <source>
        <dbReference type="Proteomes" id="UP000050509"/>
    </source>
</evidence>
<dbReference type="GO" id="GO:0005737">
    <property type="term" value="C:cytoplasm"/>
    <property type="evidence" value="ECO:0007669"/>
    <property type="project" value="InterPro"/>
</dbReference>
<feature type="domain" description="Dihydroorotate dehydrogenase catalytic" evidence="7">
    <location>
        <begin position="8"/>
        <end position="78"/>
    </location>
</feature>
<dbReference type="UniPathway" id="UPA00070"/>
<name>A0A0N8PQ29_9CHLR</name>
<evidence type="ECO:0000256" key="3">
    <source>
        <dbReference type="ARBA" id="ARBA00022630"/>
    </source>
</evidence>
<dbReference type="Proteomes" id="UP000050509">
    <property type="component" value="Unassembled WGS sequence"/>
</dbReference>
<dbReference type="InterPro" id="IPR005720">
    <property type="entry name" value="Dihydroorotate_DH_cat"/>
</dbReference>
<evidence type="ECO:0000256" key="2">
    <source>
        <dbReference type="ARBA" id="ARBA00004725"/>
    </source>
</evidence>
<dbReference type="InterPro" id="IPR013785">
    <property type="entry name" value="Aldolase_TIM"/>
</dbReference>
<dbReference type="SUPFAM" id="SSF51395">
    <property type="entry name" value="FMN-linked oxidoreductases"/>
    <property type="match status" value="1"/>
</dbReference>
<comment type="caution">
    <text evidence="8">The sequence shown here is derived from an EMBL/GenBank/DDBJ whole genome shotgun (WGS) entry which is preliminary data.</text>
</comment>
<dbReference type="PROSITE" id="PS00912">
    <property type="entry name" value="DHODEHASE_2"/>
    <property type="match status" value="1"/>
</dbReference>
<reference evidence="8 9" key="1">
    <citation type="submission" date="2015-09" db="EMBL/GenBank/DDBJ databases">
        <title>Draft genome sequence of Kouleothrix aurantiaca JCM 19913.</title>
        <authorList>
            <person name="Hemp J."/>
        </authorList>
    </citation>
    <scope>NUCLEOTIDE SEQUENCE [LARGE SCALE GENOMIC DNA]</scope>
    <source>
        <strain evidence="8 9">COM-B</strain>
    </source>
</reference>
<dbReference type="InterPro" id="IPR050074">
    <property type="entry name" value="DHO_dehydrogenase"/>
</dbReference>
<dbReference type="PANTHER" id="PTHR48109:SF1">
    <property type="entry name" value="DIHYDROOROTATE DEHYDROGENASE (FUMARATE)"/>
    <property type="match status" value="1"/>
</dbReference>
<dbReference type="GO" id="GO:0004152">
    <property type="term" value="F:dihydroorotate dehydrogenase activity"/>
    <property type="evidence" value="ECO:0007669"/>
    <property type="project" value="TreeGrafter"/>
</dbReference>
<dbReference type="GO" id="GO:0044205">
    <property type="term" value="P:'de novo' UMP biosynthetic process"/>
    <property type="evidence" value="ECO:0007669"/>
    <property type="project" value="UniProtKB-UniPathway"/>
</dbReference>
<dbReference type="Pfam" id="PF01180">
    <property type="entry name" value="DHO_dh"/>
    <property type="match status" value="1"/>
</dbReference>
<evidence type="ECO:0000256" key="4">
    <source>
        <dbReference type="ARBA" id="ARBA00022643"/>
    </source>
</evidence>
<evidence type="ECO:0000256" key="1">
    <source>
        <dbReference type="ARBA" id="ARBA00001917"/>
    </source>
</evidence>
<keyword evidence="3" id="KW-0285">Flavoprotein</keyword>
<dbReference type="AlphaFoldDB" id="A0A0N8PQ29"/>
<dbReference type="InterPro" id="IPR001295">
    <property type="entry name" value="Dihydroorotate_DH_CS"/>
</dbReference>
<dbReference type="PANTHER" id="PTHR48109">
    <property type="entry name" value="DIHYDROOROTATE DEHYDROGENASE (QUINONE), MITOCHONDRIAL-RELATED"/>
    <property type="match status" value="1"/>
</dbReference>
<dbReference type="EMBL" id="LJCR01003664">
    <property type="protein sequence ID" value="KPV45973.1"/>
    <property type="molecule type" value="Genomic_DNA"/>
</dbReference>
<proteinExistence type="predicted"/>
<dbReference type="Gene3D" id="3.20.20.70">
    <property type="entry name" value="Aldolase class I"/>
    <property type="match status" value="1"/>
</dbReference>
<dbReference type="GO" id="GO:0006207">
    <property type="term" value="P:'de novo' pyrimidine nucleobase biosynthetic process"/>
    <property type="evidence" value="ECO:0007669"/>
    <property type="project" value="InterPro"/>
</dbReference>
<protein>
    <recommendedName>
        <fullName evidence="7">Dihydroorotate dehydrogenase catalytic domain-containing protein</fullName>
    </recommendedName>
</protein>
<organism evidence="8 9">
    <name type="scientific">Kouleothrix aurantiaca</name>
    <dbReference type="NCBI Taxonomy" id="186479"/>
    <lineage>
        <taxon>Bacteria</taxon>
        <taxon>Bacillati</taxon>
        <taxon>Chloroflexota</taxon>
        <taxon>Chloroflexia</taxon>
        <taxon>Chloroflexales</taxon>
        <taxon>Roseiflexineae</taxon>
        <taxon>Roseiflexaceae</taxon>
        <taxon>Kouleothrix</taxon>
    </lineage>
</organism>